<accession>A0ABN2DBF4</accession>
<proteinExistence type="inferred from homology"/>
<dbReference type="Pfam" id="PF01327">
    <property type="entry name" value="Pep_deformylase"/>
    <property type="match status" value="1"/>
</dbReference>
<name>A0ABN2DBF4_9ACTN</name>
<dbReference type="InterPro" id="IPR023635">
    <property type="entry name" value="Peptide_deformylase"/>
</dbReference>
<dbReference type="InterPro" id="IPR036821">
    <property type="entry name" value="Peptide_deformylase_sf"/>
</dbReference>
<evidence type="ECO:0000313" key="8">
    <source>
        <dbReference type="Proteomes" id="UP001500393"/>
    </source>
</evidence>
<dbReference type="EMBL" id="BAAAOS010000019">
    <property type="protein sequence ID" value="GAA1574261.1"/>
    <property type="molecule type" value="Genomic_DNA"/>
</dbReference>
<evidence type="ECO:0000256" key="3">
    <source>
        <dbReference type="ARBA" id="ARBA00022801"/>
    </source>
</evidence>
<dbReference type="PANTHER" id="PTHR10458">
    <property type="entry name" value="PEPTIDE DEFORMYLASE"/>
    <property type="match status" value="1"/>
</dbReference>
<keyword evidence="8" id="KW-1185">Reference proteome</keyword>
<evidence type="ECO:0008006" key="9">
    <source>
        <dbReference type="Google" id="ProtNLM"/>
    </source>
</evidence>
<dbReference type="PANTHER" id="PTHR10458:SF2">
    <property type="entry name" value="PEPTIDE DEFORMYLASE, MITOCHONDRIAL"/>
    <property type="match status" value="1"/>
</dbReference>
<comment type="function">
    <text evidence="6">Removes the formyl group from the N-terminal Met of newly synthesized proteins.</text>
</comment>
<evidence type="ECO:0000313" key="7">
    <source>
        <dbReference type="EMBL" id="GAA1574261.1"/>
    </source>
</evidence>
<dbReference type="PRINTS" id="PR01576">
    <property type="entry name" value="PDEFORMYLASE"/>
</dbReference>
<dbReference type="Proteomes" id="UP001500393">
    <property type="component" value="Unassembled WGS sequence"/>
</dbReference>
<keyword evidence="2" id="KW-0479">Metal-binding</keyword>
<keyword evidence="3" id="KW-0378">Hydrolase</keyword>
<evidence type="ECO:0000256" key="1">
    <source>
        <dbReference type="ARBA" id="ARBA00010759"/>
    </source>
</evidence>
<keyword evidence="4" id="KW-0648">Protein biosynthesis</keyword>
<evidence type="ECO:0000256" key="2">
    <source>
        <dbReference type="ARBA" id="ARBA00022723"/>
    </source>
</evidence>
<evidence type="ECO:0000256" key="5">
    <source>
        <dbReference type="ARBA" id="ARBA00023004"/>
    </source>
</evidence>
<dbReference type="SUPFAM" id="SSF56420">
    <property type="entry name" value="Peptide deformylase"/>
    <property type="match status" value="1"/>
</dbReference>
<comment type="similarity">
    <text evidence="1">Belongs to the polypeptide deformylase family.</text>
</comment>
<keyword evidence="5" id="KW-0408">Iron</keyword>
<sequence length="86" mass="9730">MPGYTAVVNRPLAITATYTDPTGHPHHRPLTGWPSRIFQHETDHLSGTVYVDKLEPRSLSTTQTYTDLWNDPVPTRAAEALRFELD</sequence>
<protein>
    <recommendedName>
        <fullName evidence="9">Peptide deformylase</fullName>
    </recommendedName>
</protein>
<evidence type="ECO:0000256" key="6">
    <source>
        <dbReference type="ARBA" id="ARBA00037114"/>
    </source>
</evidence>
<organism evidence="7 8">
    <name type="scientific">Kribbella sancticallisti</name>
    <dbReference type="NCBI Taxonomy" id="460087"/>
    <lineage>
        <taxon>Bacteria</taxon>
        <taxon>Bacillati</taxon>
        <taxon>Actinomycetota</taxon>
        <taxon>Actinomycetes</taxon>
        <taxon>Propionibacteriales</taxon>
        <taxon>Kribbellaceae</taxon>
        <taxon>Kribbella</taxon>
    </lineage>
</organism>
<reference evidence="7 8" key="1">
    <citation type="journal article" date="2019" name="Int. J. Syst. Evol. Microbiol.">
        <title>The Global Catalogue of Microorganisms (GCM) 10K type strain sequencing project: providing services to taxonomists for standard genome sequencing and annotation.</title>
        <authorList>
            <consortium name="The Broad Institute Genomics Platform"/>
            <consortium name="The Broad Institute Genome Sequencing Center for Infectious Disease"/>
            <person name="Wu L."/>
            <person name="Ma J."/>
        </authorList>
    </citation>
    <scope>NUCLEOTIDE SEQUENCE [LARGE SCALE GENOMIC DNA]</scope>
    <source>
        <strain evidence="7 8">JCM 14969</strain>
    </source>
</reference>
<dbReference type="Gene3D" id="3.90.45.10">
    <property type="entry name" value="Peptide deformylase"/>
    <property type="match status" value="1"/>
</dbReference>
<evidence type="ECO:0000256" key="4">
    <source>
        <dbReference type="ARBA" id="ARBA00022917"/>
    </source>
</evidence>
<gene>
    <name evidence="7" type="ORF">GCM10009789_29680</name>
</gene>
<comment type="caution">
    <text evidence="7">The sequence shown here is derived from an EMBL/GenBank/DDBJ whole genome shotgun (WGS) entry which is preliminary data.</text>
</comment>